<dbReference type="AlphaFoldDB" id="A0A0C9ZLH0"/>
<dbReference type="HOGENOM" id="CLU_1366736_0_0_1"/>
<reference evidence="3" key="2">
    <citation type="submission" date="2015-01" db="EMBL/GenBank/DDBJ databases">
        <title>Evolutionary Origins and Diversification of the Mycorrhizal Mutualists.</title>
        <authorList>
            <consortium name="DOE Joint Genome Institute"/>
            <consortium name="Mycorrhizal Genomics Consortium"/>
            <person name="Kohler A."/>
            <person name="Kuo A."/>
            <person name="Nagy L.G."/>
            <person name="Floudas D."/>
            <person name="Copeland A."/>
            <person name="Barry K.W."/>
            <person name="Cichocki N."/>
            <person name="Veneault-Fourrey C."/>
            <person name="LaButti K."/>
            <person name="Lindquist E.A."/>
            <person name="Lipzen A."/>
            <person name="Lundell T."/>
            <person name="Morin E."/>
            <person name="Murat C."/>
            <person name="Riley R."/>
            <person name="Ohm R."/>
            <person name="Sun H."/>
            <person name="Tunlid A."/>
            <person name="Henrissat B."/>
            <person name="Grigoriev I.V."/>
            <person name="Hibbett D.S."/>
            <person name="Martin F."/>
        </authorList>
    </citation>
    <scope>NUCLEOTIDE SEQUENCE [LARGE SCALE GENOMIC DNA]</scope>
    <source>
        <strain evidence="3">441</strain>
    </source>
</reference>
<gene>
    <name evidence="2" type="ORF">PISMIDRAFT_679493</name>
</gene>
<keyword evidence="3" id="KW-1185">Reference proteome</keyword>
<dbReference type="OrthoDB" id="2691548at2759"/>
<reference evidence="2 3" key="1">
    <citation type="submission" date="2014-04" db="EMBL/GenBank/DDBJ databases">
        <authorList>
            <consortium name="DOE Joint Genome Institute"/>
            <person name="Kuo A."/>
            <person name="Kohler A."/>
            <person name="Costa M.D."/>
            <person name="Nagy L.G."/>
            <person name="Floudas D."/>
            <person name="Copeland A."/>
            <person name="Barry K.W."/>
            <person name="Cichocki N."/>
            <person name="Veneault-Fourrey C."/>
            <person name="LaButti K."/>
            <person name="Lindquist E.A."/>
            <person name="Lipzen A."/>
            <person name="Lundell T."/>
            <person name="Morin E."/>
            <person name="Murat C."/>
            <person name="Sun H."/>
            <person name="Tunlid A."/>
            <person name="Henrissat B."/>
            <person name="Grigoriev I.V."/>
            <person name="Hibbett D.S."/>
            <person name="Martin F."/>
            <person name="Nordberg H.P."/>
            <person name="Cantor M.N."/>
            <person name="Hua S.X."/>
        </authorList>
    </citation>
    <scope>NUCLEOTIDE SEQUENCE [LARGE SCALE GENOMIC DNA]</scope>
    <source>
        <strain evidence="2 3">441</strain>
    </source>
</reference>
<evidence type="ECO:0000256" key="1">
    <source>
        <dbReference type="SAM" id="MobiDB-lite"/>
    </source>
</evidence>
<accession>A0A0C9ZLH0</accession>
<evidence type="ECO:0000313" key="3">
    <source>
        <dbReference type="Proteomes" id="UP000054018"/>
    </source>
</evidence>
<protein>
    <submittedName>
        <fullName evidence="2">Unplaced genomic scaffold scaffold_44, whole genome shotgun sequence</fullName>
    </submittedName>
</protein>
<proteinExistence type="predicted"/>
<name>A0A0C9ZLH0_9AGAM</name>
<dbReference type="EMBL" id="KN833728">
    <property type="protein sequence ID" value="KIK23222.1"/>
    <property type="molecule type" value="Genomic_DNA"/>
</dbReference>
<feature type="compositionally biased region" description="Basic and acidic residues" evidence="1">
    <location>
        <begin position="85"/>
        <end position="103"/>
    </location>
</feature>
<evidence type="ECO:0000313" key="2">
    <source>
        <dbReference type="EMBL" id="KIK23222.1"/>
    </source>
</evidence>
<feature type="compositionally biased region" description="Basic and acidic residues" evidence="1">
    <location>
        <begin position="186"/>
        <end position="200"/>
    </location>
</feature>
<feature type="region of interest" description="Disordered" evidence="1">
    <location>
        <begin position="1"/>
        <end position="200"/>
    </location>
</feature>
<dbReference type="Proteomes" id="UP000054018">
    <property type="component" value="Unassembled WGS sequence"/>
</dbReference>
<sequence>MKSESTDSEGAIINSPHKHEIPSPESVYQALLREEQGSTGQEQQQQSHDVGCVAHQHQNKYKIQGGESTDPRHPQYGQRGHSDHRHGSGRDSRQLDEHADLQRHQYRHYSHQPLYSPYSPALRAEPQVGASGNRGGKGSYQYREQSGSGSGRGTGSGNGECKPAPVPAGVTYPVPPVRPPRSSARRYGDVGVKTKGERGE</sequence>
<feature type="compositionally biased region" description="Low complexity" evidence="1">
    <location>
        <begin position="37"/>
        <end position="47"/>
    </location>
</feature>
<feature type="compositionally biased region" description="Gly residues" evidence="1">
    <location>
        <begin position="148"/>
        <end position="158"/>
    </location>
</feature>
<organism evidence="2 3">
    <name type="scientific">Pisolithus microcarpus 441</name>
    <dbReference type="NCBI Taxonomy" id="765257"/>
    <lineage>
        <taxon>Eukaryota</taxon>
        <taxon>Fungi</taxon>
        <taxon>Dikarya</taxon>
        <taxon>Basidiomycota</taxon>
        <taxon>Agaricomycotina</taxon>
        <taxon>Agaricomycetes</taxon>
        <taxon>Agaricomycetidae</taxon>
        <taxon>Boletales</taxon>
        <taxon>Sclerodermatineae</taxon>
        <taxon>Pisolithaceae</taxon>
        <taxon>Pisolithus</taxon>
    </lineage>
</organism>